<evidence type="ECO:0000256" key="3">
    <source>
        <dbReference type="ARBA" id="ARBA00022475"/>
    </source>
</evidence>
<dbReference type="InterPro" id="IPR055348">
    <property type="entry name" value="DctQ"/>
</dbReference>
<dbReference type="PANTHER" id="PTHR35011:SF2">
    <property type="entry name" value="2,3-DIKETO-L-GULONATE TRAP TRANSPORTER SMALL PERMEASE PROTEIN YIAM"/>
    <property type="match status" value="1"/>
</dbReference>
<dbReference type="InterPro" id="IPR007387">
    <property type="entry name" value="TRAP_DctQ"/>
</dbReference>
<feature type="transmembrane region" description="Helical" evidence="9">
    <location>
        <begin position="131"/>
        <end position="150"/>
    </location>
</feature>
<reference evidence="12" key="1">
    <citation type="submission" date="2017-04" db="EMBL/GenBank/DDBJ databases">
        <authorList>
            <person name="Varghese N."/>
            <person name="Submissions S."/>
        </authorList>
    </citation>
    <scope>NUCLEOTIDE SEQUENCE [LARGE SCALE GENOMIC DNA]</scope>
    <source>
        <strain evidence="12">USBA 82</strain>
    </source>
</reference>
<evidence type="ECO:0000256" key="1">
    <source>
        <dbReference type="ARBA" id="ARBA00004429"/>
    </source>
</evidence>
<evidence type="ECO:0000256" key="2">
    <source>
        <dbReference type="ARBA" id="ARBA00022448"/>
    </source>
</evidence>
<protein>
    <submittedName>
        <fullName evidence="11">TRAP-type C4-dicarboxylate transport system, small permease component</fullName>
    </submittedName>
</protein>
<accession>A0A1X7K2M6</accession>
<evidence type="ECO:0000313" key="11">
    <source>
        <dbReference type="EMBL" id="SMG34934.1"/>
    </source>
</evidence>
<evidence type="ECO:0000256" key="8">
    <source>
        <dbReference type="ARBA" id="ARBA00038436"/>
    </source>
</evidence>
<dbReference type="RefSeq" id="WP_234986182.1">
    <property type="nucleotide sequence ID" value="NZ_FXBB01000020.1"/>
</dbReference>
<organism evidence="11 12">
    <name type="scientific">Dethiosulfovibrio salsuginis</name>
    <dbReference type="NCBI Taxonomy" id="561720"/>
    <lineage>
        <taxon>Bacteria</taxon>
        <taxon>Thermotogati</taxon>
        <taxon>Synergistota</taxon>
        <taxon>Synergistia</taxon>
        <taxon>Synergistales</taxon>
        <taxon>Dethiosulfovibrionaceae</taxon>
        <taxon>Dethiosulfovibrio</taxon>
    </lineage>
</organism>
<dbReference type="STRING" id="561720.SAMN06275492_12018"/>
<keyword evidence="2" id="KW-0813">Transport</keyword>
<evidence type="ECO:0000313" key="12">
    <source>
        <dbReference type="Proteomes" id="UP000193355"/>
    </source>
</evidence>
<dbReference type="GO" id="GO:0005886">
    <property type="term" value="C:plasma membrane"/>
    <property type="evidence" value="ECO:0007669"/>
    <property type="project" value="UniProtKB-SubCell"/>
</dbReference>
<evidence type="ECO:0000256" key="4">
    <source>
        <dbReference type="ARBA" id="ARBA00022519"/>
    </source>
</evidence>
<comment type="subcellular location">
    <subcellularLocation>
        <location evidence="1">Cell inner membrane</location>
        <topology evidence="1">Multi-pass membrane protein</topology>
    </subcellularLocation>
</comment>
<keyword evidence="5 9" id="KW-0812">Transmembrane</keyword>
<dbReference type="Proteomes" id="UP000193355">
    <property type="component" value="Unassembled WGS sequence"/>
</dbReference>
<evidence type="ECO:0000259" key="10">
    <source>
        <dbReference type="Pfam" id="PF04290"/>
    </source>
</evidence>
<evidence type="ECO:0000256" key="7">
    <source>
        <dbReference type="ARBA" id="ARBA00023136"/>
    </source>
</evidence>
<feature type="transmembrane region" description="Helical" evidence="9">
    <location>
        <begin position="50"/>
        <end position="68"/>
    </location>
</feature>
<proteinExistence type="inferred from homology"/>
<dbReference type="EMBL" id="FXBB01000020">
    <property type="protein sequence ID" value="SMG34934.1"/>
    <property type="molecule type" value="Genomic_DNA"/>
</dbReference>
<comment type="similarity">
    <text evidence="8">Belongs to the TRAP transporter small permease family.</text>
</comment>
<keyword evidence="7 9" id="KW-0472">Membrane</keyword>
<feature type="transmembrane region" description="Helical" evidence="9">
    <location>
        <begin position="14"/>
        <end position="38"/>
    </location>
</feature>
<feature type="domain" description="Tripartite ATP-independent periplasmic transporters DctQ component" evidence="10">
    <location>
        <begin position="27"/>
        <end position="156"/>
    </location>
</feature>
<gene>
    <name evidence="11" type="ORF">SAMN06275492_12018</name>
</gene>
<keyword evidence="3" id="KW-1003">Cell membrane</keyword>
<evidence type="ECO:0000256" key="9">
    <source>
        <dbReference type="SAM" id="Phobius"/>
    </source>
</evidence>
<keyword evidence="12" id="KW-1185">Reference proteome</keyword>
<keyword evidence="6 9" id="KW-1133">Transmembrane helix</keyword>
<sequence>MHPESKTTFFIDKFFRIALSFLMITVTVMIFIQVLLRYVFRAPLMGIEELLVFPAIWLYFLGGANASREGTQIVARVLEVFMKSKKKVFLVRTVGSSLGFIVSSWLGWWSYDYLRYCLRVSKESPTLYVPMIYVESAVFVGTILMAIYTLRQVVKDYLEYRNSSDDELFNPEPCGAELPSVKIEGVDHQ</sequence>
<dbReference type="AlphaFoldDB" id="A0A1X7K2M6"/>
<name>A0A1X7K2M6_9BACT</name>
<dbReference type="GO" id="GO:0015740">
    <property type="term" value="P:C4-dicarboxylate transport"/>
    <property type="evidence" value="ECO:0007669"/>
    <property type="project" value="TreeGrafter"/>
</dbReference>
<evidence type="ECO:0000256" key="5">
    <source>
        <dbReference type="ARBA" id="ARBA00022692"/>
    </source>
</evidence>
<dbReference type="PANTHER" id="PTHR35011">
    <property type="entry name" value="2,3-DIKETO-L-GULONATE TRAP TRANSPORTER SMALL PERMEASE PROTEIN YIAM"/>
    <property type="match status" value="1"/>
</dbReference>
<evidence type="ECO:0000256" key="6">
    <source>
        <dbReference type="ARBA" id="ARBA00022989"/>
    </source>
</evidence>
<keyword evidence="4" id="KW-0997">Cell inner membrane</keyword>
<dbReference type="GO" id="GO:0022857">
    <property type="term" value="F:transmembrane transporter activity"/>
    <property type="evidence" value="ECO:0007669"/>
    <property type="project" value="TreeGrafter"/>
</dbReference>
<dbReference type="Pfam" id="PF04290">
    <property type="entry name" value="DctQ"/>
    <property type="match status" value="1"/>
</dbReference>
<feature type="transmembrane region" description="Helical" evidence="9">
    <location>
        <begin position="89"/>
        <end position="111"/>
    </location>
</feature>